<dbReference type="EMBL" id="CM055109">
    <property type="protein sequence ID" value="KAJ7524097.1"/>
    <property type="molecule type" value="Genomic_DNA"/>
</dbReference>
<keyword evidence="2" id="KW-1185">Reference proteome</keyword>
<protein>
    <submittedName>
        <fullName evidence="1">Uncharacterized protein</fullName>
    </submittedName>
</protein>
<organism evidence="1 2">
    <name type="scientific">Diphasiastrum complanatum</name>
    <name type="common">Issler's clubmoss</name>
    <name type="synonym">Lycopodium complanatum</name>
    <dbReference type="NCBI Taxonomy" id="34168"/>
    <lineage>
        <taxon>Eukaryota</taxon>
        <taxon>Viridiplantae</taxon>
        <taxon>Streptophyta</taxon>
        <taxon>Embryophyta</taxon>
        <taxon>Tracheophyta</taxon>
        <taxon>Lycopodiopsida</taxon>
        <taxon>Lycopodiales</taxon>
        <taxon>Lycopodiaceae</taxon>
        <taxon>Lycopodioideae</taxon>
        <taxon>Diphasiastrum</taxon>
    </lineage>
</organism>
<evidence type="ECO:0000313" key="2">
    <source>
        <dbReference type="Proteomes" id="UP001162992"/>
    </source>
</evidence>
<accession>A0ACC2B2S6</accession>
<reference evidence="2" key="1">
    <citation type="journal article" date="2024" name="Proc. Natl. Acad. Sci. U.S.A.">
        <title>Extraordinary preservation of gene collinearity over three hundred million years revealed in homosporous lycophytes.</title>
        <authorList>
            <person name="Li C."/>
            <person name="Wickell D."/>
            <person name="Kuo L.Y."/>
            <person name="Chen X."/>
            <person name="Nie B."/>
            <person name="Liao X."/>
            <person name="Peng D."/>
            <person name="Ji J."/>
            <person name="Jenkins J."/>
            <person name="Williams M."/>
            <person name="Shu S."/>
            <person name="Plott C."/>
            <person name="Barry K."/>
            <person name="Rajasekar S."/>
            <person name="Grimwood J."/>
            <person name="Han X."/>
            <person name="Sun S."/>
            <person name="Hou Z."/>
            <person name="He W."/>
            <person name="Dai G."/>
            <person name="Sun C."/>
            <person name="Schmutz J."/>
            <person name="Leebens-Mack J.H."/>
            <person name="Li F.W."/>
            <person name="Wang L."/>
        </authorList>
    </citation>
    <scope>NUCLEOTIDE SEQUENCE [LARGE SCALE GENOMIC DNA]</scope>
    <source>
        <strain evidence="2">cv. PW_Plant_1</strain>
    </source>
</reference>
<proteinExistence type="predicted"/>
<name>A0ACC2B2S6_DIPCM</name>
<dbReference type="Proteomes" id="UP001162992">
    <property type="component" value="Chromosome 18"/>
</dbReference>
<gene>
    <name evidence="1" type="ORF">O6H91_18G077700</name>
</gene>
<comment type="caution">
    <text evidence="1">The sequence shown here is derived from an EMBL/GenBank/DDBJ whole genome shotgun (WGS) entry which is preliminary data.</text>
</comment>
<evidence type="ECO:0000313" key="1">
    <source>
        <dbReference type="EMBL" id="KAJ7524097.1"/>
    </source>
</evidence>
<sequence>MTGPVQPVEQASDLLQKLKLDSQTKSTEKLEIAASHDSSSLDSNGDVASSVVVDESVNNNTNFEGIVDSGIYYAANGYIPHGYVYDYGHGGYESPIPGEWEEYPRYVGVDGVEIPHSGFYGENAPVIFHQPGYGYASQPTYGPYSPAAQMPTMGADGQLYGPSAFQYRGPIYQQTLPPGAPYFPPVIVSEGPATTEASPQASDGSSPAVPSNGNVVPLGPRPGFPLAMMPPHGPYPRGVIPMNVQNPGPQDVRAGFEGFRPTPVWPDVSKNGDGQPRPGNPGTAQMITQPIPGPGHPTQHLRPLPQTQVRASAPQPHRPTRASSPGLGPGSLGRGYPPLSRGIPNLSGTGRAGRGSGGHEVDFRANGNGRTWIGGDKNKLRERAFEHLSNGSSNGNGNLNGQMDVLNEQNRGPRISRIRNQRPTPLSVNQMKGQNGHSTPNGDISTPLPREQYNLSDFTTSYSDAKFFVIKSYSEDDVHKSIKYQVWASTPNGNKRLDGAYQEAQARATGKQGSCPVFLLFSVNASGQFCGLAEMTGPVDFIKSVDYWQQDKWSGQFSVKWHIIKDIPNSQFRHIILENNDNKPVTNSRDTQEIKFEQGIEILNIFKNFPSKTSILDDFQFYDNRQKAMQDKKIRQQAQQQRQQQVRTGDLYDQRTFEAPLKPKTEKDSDSTVNGSAIPGATLNGTPTSGSVVPTTAESTDCSTAKNGEVSALELSSDSVSAQNEVVETAFQRKSYLRSLKEGKVENGSANNVPKNMDVKASVDDKKIFVAGGETK</sequence>